<keyword evidence="3" id="KW-1185">Reference proteome</keyword>
<dbReference type="InterPro" id="IPR005135">
    <property type="entry name" value="Endo/exonuclease/phosphatase"/>
</dbReference>
<evidence type="ECO:0000313" key="3">
    <source>
        <dbReference type="Proteomes" id="UP000821837"/>
    </source>
</evidence>
<protein>
    <recommendedName>
        <fullName evidence="1">Endonuclease/exonuclease/phosphatase domain-containing protein</fullName>
    </recommendedName>
</protein>
<proteinExistence type="predicted"/>
<name>A0A9D4QHP8_RHISA</name>
<dbReference type="GO" id="GO:0003824">
    <property type="term" value="F:catalytic activity"/>
    <property type="evidence" value="ECO:0007669"/>
    <property type="project" value="InterPro"/>
</dbReference>
<accession>A0A9D4QHP8</accession>
<gene>
    <name evidence="2" type="ORF">HPB52_005472</name>
</gene>
<comment type="caution">
    <text evidence="2">The sequence shown here is derived from an EMBL/GenBank/DDBJ whole genome shotgun (WGS) entry which is preliminary data.</text>
</comment>
<reference evidence="2" key="2">
    <citation type="submission" date="2021-09" db="EMBL/GenBank/DDBJ databases">
        <authorList>
            <person name="Jia N."/>
            <person name="Wang J."/>
            <person name="Shi W."/>
            <person name="Du L."/>
            <person name="Sun Y."/>
            <person name="Zhan W."/>
            <person name="Jiang J."/>
            <person name="Wang Q."/>
            <person name="Zhang B."/>
            <person name="Ji P."/>
            <person name="Sakyi L.B."/>
            <person name="Cui X."/>
            <person name="Yuan T."/>
            <person name="Jiang B."/>
            <person name="Yang W."/>
            <person name="Lam T.T.-Y."/>
            <person name="Chang Q."/>
            <person name="Ding S."/>
            <person name="Wang X."/>
            <person name="Zhu J."/>
            <person name="Ruan X."/>
            <person name="Zhao L."/>
            <person name="Wei J."/>
            <person name="Que T."/>
            <person name="Du C."/>
            <person name="Cheng J."/>
            <person name="Dai P."/>
            <person name="Han X."/>
            <person name="Huang E."/>
            <person name="Gao Y."/>
            <person name="Liu J."/>
            <person name="Shao H."/>
            <person name="Ye R."/>
            <person name="Li L."/>
            <person name="Wei W."/>
            <person name="Wang X."/>
            <person name="Wang C."/>
            <person name="Huo Q."/>
            <person name="Li W."/>
            <person name="Guo W."/>
            <person name="Chen H."/>
            <person name="Chen S."/>
            <person name="Zhou L."/>
            <person name="Zhou L."/>
            <person name="Ni X."/>
            <person name="Tian J."/>
            <person name="Zhou Y."/>
            <person name="Sheng Y."/>
            <person name="Liu T."/>
            <person name="Pan Y."/>
            <person name="Xia L."/>
            <person name="Li J."/>
            <person name="Zhao F."/>
            <person name="Cao W."/>
        </authorList>
    </citation>
    <scope>NUCLEOTIDE SEQUENCE</scope>
    <source>
        <strain evidence="2">Rsan-2018</strain>
        <tissue evidence="2">Larvae</tissue>
    </source>
</reference>
<dbReference type="SUPFAM" id="SSF56219">
    <property type="entry name" value="DNase I-like"/>
    <property type="match status" value="1"/>
</dbReference>
<dbReference type="Proteomes" id="UP000821837">
    <property type="component" value="Chromosome 1"/>
</dbReference>
<evidence type="ECO:0000259" key="1">
    <source>
        <dbReference type="Pfam" id="PF14529"/>
    </source>
</evidence>
<dbReference type="VEuPathDB" id="VectorBase:RSAN_047668"/>
<reference evidence="2" key="1">
    <citation type="journal article" date="2020" name="Cell">
        <title>Large-Scale Comparative Analyses of Tick Genomes Elucidate Their Genetic Diversity and Vector Capacities.</title>
        <authorList>
            <consortium name="Tick Genome and Microbiome Consortium (TIGMIC)"/>
            <person name="Jia N."/>
            <person name="Wang J."/>
            <person name="Shi W."/>
            <person name="Du L."/>
            <person name="Sun Y."/>
            <person name="Zhan W."/>
            <person name="Jiang J.F."/>
            <person name="Wang Q."/>
            <person name="Zhang B."/>
            <person name="Ji P."/>
            <person name="Bell-Sakyi L."/>
            <person name="Cui X.M."/>
            <person name="Yuan T.T."/>
            <person name="Jiang B.G."/>
            <person name="Yang W.F."/>
            <person name="Lam T.T."/>
            <person name="Chang Q.C."/>
            <person name="Ding S.J."/>
            <person name="Wang X.J."/>
            <person name="Zhu J.G."/>
            <person name="Ruan X.D."/>
            <person name="Zhao L."/>
            <person name="Wei J.T."/>
            <person name="Ye R.Z."/>
            <person name="Que T.C."/>
            <person name="Du C.H."/>
            <person name="Zhou Y.H."/>
            <person name="Cheng J.X."/>
            <person name="Dai P.F."/>
            <person name="Guo W.B."/>
            <person name="Han X.H."/>
            <person name="Huang E.J."/>
            <person name="Li L.F."/>
            <person name="Wei W."/>
            <person name="Gao Y.C."/>
            <person name="Liu J.Z."/>
            <person name="Shao H.Z."/>
            <person name="Wang X."/>
            <person name="Wang C.C."/>
            <person name="Yang T.C."/>
            <person name="Huo Q.B."/>
            <person name="Li W."/>
            <person name="Chen H.Y."/>
            <person name="Chen S.E."/>
            <person name="Zhou L.G."/>
            <person name="Ni X.B."/>
            <person name="Tian J.H."/>
            <person name="Sheng Y."/>
            <person name="Liu T."/>
            <person name="Pan Y.S."/>
            <person name="Xia L.Y."/>
            <person name="Li J."/>
            <person name="Zhao F."/>
            <person name="Cao W.C."/>
        </authorList>
    </citation>
    <scope>NUCLEOTIDE SEQUENCE</scope>
    <source>
        <strain evidence="2">Rsan-2018</strain>
    </source>
</reference>
<dbReference type="Gene3D" id="3.60.10.10">
    <property type="entry name" value="Endonuclease/exonuclease/phosphatase"/>
    <property type="match status" value="1"/>
</dbReference>
<feature type="domain" description="Endonuclease/exonuclease/phosphatase" evidence="1">
    <location>
        <begin position="50"/>
        <end position="162"/>
    </location>
</feature>
<dbReference type="EMBL" id="JABSTV010001245">
    <property type="protein sequence ID" value="KAH7982529.1"/>
    <property type="molecule type" value="Genomic_DNA"/>
</dbReference>
<evidence type="ECO:0000313" key="2">
    <source>
        <dbReference type="EMBL" id="KAH7982529.1"/>
    </source>
</evidence>
<dbReference type="VEuPathDB" id="VectorBase:RSAN_035899"/>
<sequence>MVSAHPQGRPRCAVYVRRELPHANINVADVTGGALECCAVTVRLRGVDTTVASVYVRPGQRWNAADLLQLTARLGHNYLLCGDMNAHHTMWGSRTCSSRGRDLVDVIRQLGLQVLNTGSFTFVRKTGRPSCTAIDVSLASEGDRYHWATQPDCWGSDHLPIVITPAGGKIPRTRQCRTVDWRAFRQQLKEAPKTQDFLDLVAAAAQAATIQSWVPENHPVPDLRHLNLRAARRRAERKYLKAQRPDHRTLFNRVDAALNHVDRLHRAPGGDALLRRLRSRPASRMGQICTLYEELVPAAPCPIQPPPPHQQPLDVHLELGNLSKRRTPSNFTSALFSYESVKM</sequence>
<dbReference type="Pfam" id="PF14529">
    <property type="entry name" value="Exo_endo_phos_2"/>
    <property type="match status" value="1"/>
</dbReference>
<dbReference type="PANTHER" id="PTHR33273:SF4">
    <property type="entry name" value="ENDONUCLEASE_EXONUCLEASE_PHOSPHATASE DOMAIN-CONTAINING PROTEIN"/>
    <property type="match status" value="1"/>
</dbReference>
<dbReference type="AlphaFoldDB" id="A0A9D4QHP8"/>
<dbReference type="InterPro" id="IPR036691">
    <property type="entry name" value="Endo/exonu/phosph_ase_sf"/>
</dbReference>
<dbReference type="PANTHER" id="PTHR33273">
    <property type="entry name" value="DOMAIN-CONTAINING PROTEIN, PUTATIVE-RELATED"/>
    <property type="match status" value="1"/>
</dbReference>
<organism evidence="2 3">
    <name type="scientific">Rhipicephalus sanguineus</name>
    <name type="common">Brown dog tick</name>
    <name type="synonym">Ixodes sanguineus</name>
    <dbReference type="NCBI Taxonomy" id="34632"/>
    <lineage>
        <taxon>Eukaryota</taxon>
        <taxon>Metazoa</taxon>
        <taxon>Ecdysozoa</taxon>
        <taxon>Arthropoda</taxon>
        <taxon>Chelicerata</taxon>
        <taxon>Arachnida</taxon>
        <taxon>Acari</taxon>
        <taxon>Parasitiformes</taxon>
        <taxon>Ixodida</taxon>
        <taxon>Ixodoidea</taxon>
        <taxon>Ixodidae</taxon>
        <taxon>Rhipicephalinae</taxon>
        <taxon>Rhipicephalus</taxon>
        <taxon>Rhipicephalus</taxon>
    </lineage>
</organism>